<dbReference type="Pfam" id="PF04149">
    <property type="entry name" value="DUF397"/>
    <property type="match status" value="1"/>
</dbReference>
<name>A0ABN3PEG6_9ACTN</name>
<organism evidence="3 4">
    <name type="scientific">Actinomadura fulvescens</name>
    <dbReference type="NCBI Taxonomy" id="46160"/>
    <lineage>
        <taxon>Bacteria</taxon>
        <taxon>Bacillati</taxon>
        <taxon>Actinomycetota</taxon>
        <taxon>Actinomycetes</taxon>
        <taxon>Streptosporangiales</taxon>
        <taxon>Thermomonosporaceae</taxon>
        <taxon>Actinomadura</taxon>
    </lineage>
</organism>
<protein>
    <recommendedName>
        <fullName evidence="2">DUF397 domain-containing protein</fullName>
    </recommendedName>
</protein>
<sequence>MTATAGTQRCRHCRKPITYGPGWWEHLGGTVACNPHQATWPPRGTNAAPLIEAITDQTPEAPSHDPQPATRTDSAARSAGSTSSTTQGGRVFTRSSQCDGQQETCGCVHVAIVRDAVVVTDEAGNVSTFDHFEWRDFIAGAKAGEFDLPDDSPALAPAPV</sequence>
<feature type="compositionally biased region" description="Low complexity" evidence="1">
    <location>
        <begin position="69"/>
        <end position="90"/>
    </location>
</feature>
<feature type="region of interest" description="Disordered" evidence="1">
    <location>
        <begin position="57"/>
        <end position="95"/>
    </location>
</feature>
<feature type="domain" description="DUF397" evidence="2">
    <location>
        <begin position="92"/>
        <end position="142"/>
    </location>
</feature>
<dbReference type="EMBL" id="BAAATD010000001">
    <property type="protein sequence ID" value="GAA2577985.1"/>
    <property type="molecule type" value="Genomic_DNA"/>
</dbReference>
<evidence type="ECO:0000259" key="2">
    <source>
        <dbReference type="Pfam" id="PF04149"/>
    </source>
</evidence>
<evidence type="ECO:0000313" key="4">
    <source>
        <dbReference type="Proteomes" id="UP001501509"/>
    </source>
</evidence>
<comment type="caution">
    <text evidence="3">The sequence shown here is derived from an EMBL/GenBank/DDBJ whole genome shotgun (WGS) entry which is preliminary data.</text>
</comment>
<accession>A0ABN3PEG6</accession>
<reference evidence="3 4" key="1">
    <citation type="journal article" date="2019" name="Int. J. Syst. Evol. Microbiol.">
        <title>The Global Catalogue of Microorganisms (GCM) 10K type strain sequencing project: providing services to taxonomists for standard genome sequencing and annotation.</title>
        <authorList>
            <consortium name="The Broad Institute Genomics Platform"/>
            <consortium name="The Broad Institute Genome Sequencing Center for Infectious Disease"/>
            <person name="Wu L."/>
            <person name="Ma J."/>
        </authorList>
    </citation>
    <scope>NUCLEOTIDE SEQUENCE [LARGE SCALE GENOMIC DNA]</scope>
    <source>
        <strain evidence="3 4">JCM 6833</strain>
    </source>
</reference>
<dbReference type="InterPro" id="IPR007278">
    <property type="entry name" value="DUF397"/>
</dbReference>
<gene>
    <name evidence="3" type="ORF">GCM10010411_08160</name>
</gene>
<proteinExistence type="predicted"/>
<dbReference type="Proteomes" id="UP001501509">
    <property type="component" value="Unassembled WGS sequence"/>
</dbReference>
<keyword evidence="4" id="KW-1185">Reference proteome</keyword>
<evidence type="ECO:0000256" key="1">
    <source>
        <dbReference type="SAM" id="MobiDB-lite"/>
    </source>
</evidence>
<evidence type="ECO:0000313" key="3">
    <source>
        <dbReference type="EMBL" id="GAA2577985.1"/>
    </source>
</evidence>